<reference evidence="3" key="1">
    <citation type="submission" date="2021-05" db="EMBL/GenBank/DDBJ databases">
        <authorList>
            <person name="Pietrasiak N."/>
            <person name="Ward R."/>
            <person name="Stajich J.E."/>
            <person name="Kurbessoian T."/>
        </authorList>
    </citation>
    <scope>NUCLEOTIDE SEQUENCE</scope>
    <source>
        <strain evidence="3">JT2-VF2</strain>
    </source>
</reference>
<comment type="caution">
    <text evidence="3">The sequence shown here is derived from an EMBL/GenBank/DDBJ whole genome shotgun (WGS) entry which is preliminary data.</text>
</comment>
<evidence type="ECO:0000256" key="1">
    <source>
        <dbReference type="SAM" id="Phobius"/>
    </source>
</evidence>
<feature type="transmembrane region" description="Helical" evidence="1">
    <location>
        <begin position="87"/>
        <end position="104"/>
    </location>
</feature>
<keyword evidence="1" id="KW-0812">Transmembrane</keyword>
<evidence type="ECO:0000313" key="3">
    <source>
        <dbReference type="EMBL" id="MBW4562126.1"/>
    </source>
</evidence>
<dbReference type="Pfam" id="PF13239">
    <property type="entry name" value="2TM"/>
    <property type="match status" value="1"/>
</dbReference>
<evidence type="ECO:0000313" key="4">
    <source>
        <dbReference type="Proteomes" id="UP000715781"/>
    </source>
</evidence>
<gene>
    <name evidence="3" type="ORF">KME32_13410</name>
</gene>
<feature type="domain" description="2TM" evidence="2">
    <location>
        <begin position="72"/>
        <end position="151"/>
    </location>
</feature>
<dbReference type="Proteomes" id="UP000715781">
    <property type="component" value="Unassembled WGS sequence"/>
</dbReference>
<protein>
    <submittedName>
        <fullName evidence="3">2TM domain-containing protein</fullName>
    </submittedName>
</protein>
<accession>A0A951UGJ9</accession>
<feature type="transmembrane region" description="Helical" evidence="1">
    <location>
        <begin position="110"/>
        <end position="130"/>
    </location>
</feature>
<sequence length="167" mass="19439">MAEFEAKSIRSYSQEDVQQILNLAIARHAGDTEREFSYDQLLEIAAELNIPADSLQLAECDWRSQQSEVQRRQVFNNYRRGRLKKRLGNYAVVNAFFILVDLIGGGGLGWSLYILLFCGLTVGLDIWNTFQTKGEEYEMAFQRWNRKHQIKQTINTVVTRWFKALQI</sequence>
<dbReference type="InterPro" id="IPR025698">
    <property type="entry name" value="2TM_dom"/>
</dbReference>
<reference evidence="3" key="2">
    <citation type="journal article" date="2022" name="Microbiol. Resour. Announc.">
        <title>Metagenome Sequencing to Explore Phylogenomics of Terrestrial Cyanobacteria.</title>
        <authorList>
            <person name="Ward R.D."/>
            <person name="Stajich J.E."/>
            <person name="Johansen J.R."/>
            <person name="Huntemann M."/>
            <person name="Clum A."/>
            <person name="Foster B."/>
            <person name="Foster B."/>
            <person name="Roux S."/>
            <person name="Palaniappan K."/>
            <person name="Varghese N."/>
            <person name="Mukherjee S."/>
            <person name="Reddy T.B.K."/>
            <person name="Daum C."/>
            <person name="Copeland A."/>
            <person name="Chen I.A."/>
            <person name="Ivanova N.N."/>
            <person name="Kyrpides N.C."/>
            <person name="Shapiro N."/>
            <person name="Eloe-Fadrosh E.A."/>
            <person name="Pietrasiak N."/>
        </authorList>
    </citation>
    <scope>NUCLEOTIDE SEQUENCE</scope>
    <source>
        <strain evidence="3">JT2-VF2</strain>
    </source>
</reference>
<dbReference type="AlphaFoldDB" id="A0A951UGJ9"/>
<name>A0A951UGJ9_9NOST</name>
<keyword evidence="1" id="KW-0472">Membrane</keyword>
<evidence type="ECO:0000259" key="2">
    <source>
        <dbReference type="Pfam" id="PF13239"/>
    </source>
</evidence>
<dbReference type="EMBL" id="JAHHHN010000006">
    <property type="protein sequence ID" value="MBW4562126.1"/>
    <property type="molecule type" value="Genomic_DNA"/>
</dbReference>
<keyword evidence="1" id="KW-1133">Transmembrane helix</keyword>
<proteinExistence type="predicted"/>
<organism evidence="3 4">
    <name type="scientific">Mojavia pulchra JT2-VF2</name>
    <dbReference type="NCBI Taxonomy" id="287848"/>
    <lineage>
        <taxon>Bacteria</taxon>
        <taxon>Bacillati</taxon>
        <taxon>Cyanobacteriota</taxon>
        <taxon>Cyanophyceae</taxon>
        <taxon>Nostocales</taxon>
        <taxon>Nostocaceae</taxon>
    </lineage>
</organism>